<dbReference type="EMBL" id="JAVRJZ010000015">
    <property type="protein sequence ID" value="KAK2712226.1"/>
    <property type="molecule type" value="Genomic_DNA"/>
</dbReference>
<evidence type="ECO:0000256" key="1">
    <source>
        <dbReference type="ARBA" id="ARBA00022737"/>
    </source>
</evidence>
<dbReference type="SMART" id="SM00248">
    <property type="entry name" value="ANK"/>
    <property type="match status" value="4"/>
</dbReference>
<proteinExistence type="predicted"/>
<dbReference type="Pfam" id="PF12796">
    <property type="entry name" value="Ank_2"/>
    <property type="match status" value="1"/>
</dbReference>
<protein>
    <recommendedName>
        <fullName evidence="6">Ankyrin repeat protein</fullName>
    </recommendedName>
</protein>
<dbReference type="Proteomes" id="UP001187531">
    <property type="component" value="Unassembled WGS sequence"/>
</dbReference>
<name>A0AA88L489_ARTSF</name>
<accession>A0AA88L489</accession>
<dbReference type="InterPro" id="IPR036770">
    <property type="entry name" value="Ankyrin_rpt-contain_sf"/>
</dbReference>
<feature type="repeat" description="ANK" evidence="3">
    <location>
        <begin position="136"/>
        <end position="159"/>
    </location>
</feature>
<keyword evidence="5" id="KW-1185">Reference proteome</keyword>
<sequence>MTCEMFYEKLLVDAVKDNKLVLIKHLLRKLANINLWKCLRLAIRSEKISVVEMILKAGLNPNSFFNGQTPLHLVATGKKKSPVVNLCQLLISYGAELDVLNANGETPLVTAVKRNKANLVKYLLDKGANPNCGGCLHHAVKVGNANVVEYLLRKGANPNNYFYFAFEWNLLENWLKKQFQINIDKSNDNKYKSNELLTLLSIWGMCQPDRILGSLKEKSRKKISEGTDYSRIYSNMQNLGLNRSCQYYIYFKDELEVFDLNFKTFEILADLFEKKEAEVAYGMKEDYEIGTKRKINNTEYNNATSKKFKY</sequence>
<dbReference type="InterPro" id="IPR002110">
    <property type="entry name" value="Ankyrin_rpt"/>
</dbReference>
<feature type="repeat" description="ANK" evidence="3">
    <location>
        <begin position="103"/>
        <end position="131"/>
    </location>
</feature>
<evidence type="ECO:0000256" key="2">
    <source>
        <dbReference type="ARBA" id="ARBA00023043"/>
    </source>
</evidence>
<evidence type="ECO:0000256" key="3">
    <source>
        <dbReference type="PROSITE-ProRule" id="PRU00023"/>
    </source>
</evidence>
<keyword evidence="1" id="KW-0677">Repeat</keyword>
<evidence type="ECO:0008006" key="6">
    <source>
        <dbReference type="Google" id="ProtNLM"/>
    </source>
</evidence>
<feature type="repeat" description="ANK" evidence="3">
    <location>
        <begin position="66"/>
        <end position="102"/>
    </location>
</feature>
<comment type="caution">
    <text evidence="4">The sequence shown here is derived from an EMBL/GenBank/DDBJ whole genome shotgun (WGS) entry which is preliminary data.</text>
</comment>
<dbReference type="AlphaFoldDB" id="A0AA88L489"/>
<evidence type="ECO:0000313" key="4">
    <source>
        <dbReference type="EMBL" id="KAK2712226.1"/>
    </source>
</evidence>
<dbReference type="PANTHER" id="PTHR24171">
    <property type="entry name" value="ANKYRIN REPEAT DOMAIN-CONTAINING PROTEIN 39-RELATED"/>
    <property type="match status" value="1"/>
</dbReference>
<gene>
    <name evidence="4" type="ORF">QYM36_011048</name>
</gene>
<dbReference type="PROSITE" id="PS50297">
    <property type="entry name" value="ANK_REP_REGION"/>
    <property type="match status" value="3"/>
</dbReference>
<dbReference type="Gene3D" id="1.25.40.20">
    <property type="entry name" value="Ankyrin repeat-containing domain"/>
    <property type="match status" value="1"/>
</dbReference>
<dbReference type="SUPFAM" id="SSF48403">
    <property type="entry name" value="Ankyrin repeat"/>
    <property type="match status" value="1"/>
</dbReference>
<organism evidence="4 5">
    <name type="scientific">Artemia franciscana</name>
    <name type="common">Brine shrimp</name>
    <name type="synonym">Artemia sanfranciscana</name>
    <dbReference type="NCBI Taxonomy" id="6661"/>
    <lineage>
        <taxon>Eukaryota</taxon>
        <taxon>Metazoa</taxon>
        <taxon>Ecdysozoa</taxon>
        <taxon>Arthropoda</taxon>
        <taxon>Crustacea</taxon>
        <taxon>Branchiopoda</taxon>
        <taxon>Anostraca</taxon>
        <taxon>Artemiidae</taxon>
        <taxon>Artemia</taxon>
    </lineage>
</organism>
<dbReference type="PROSITE" id="PS50088">
    <property type="entry name" value="ANK_REPEAT"/>
    <property type="match status" value="3"/>
</dbReference>
<evidence type="ECO:0000313" key="5">
    <source>
        <dbReference type="Proteomes" id="UP001187531"/>
    </source>
</evidence>
<keyword evidence="2 3" id="KW-0040">ANK repeat</keyword>
<reference evidence="4" key="1">
    <citation type="submission" date="2023-07" db="EMBL/GenBank/DDBJ databases">
        <title>Chromosome-level genome assembly of Artemia franciscana.</title>
        <authorList>
            <person name="Jo E."/>
        </authorList>
    </citation>
    <scope>NUCLEOTIDE SEQUENCE</scope>
    <source>
        <tissue evidence="4">Whole body</tissue>
    </source>
</reference>